<organism evidence="2 3">
    <name type="scientific">Dactylosporangium fulvum</name>
    <dbReference type="NCBI Taxonomy" id="53359"/>
    <lineage>
        <taxon>Bacteria</taxon>
        <taxon>Bacillati</taxon>
        <taxon>Actinomycetota</taxon>
        <taxon>Actinomycetes</taxon>
        <taxon>Micromonosporales</taxon>
        <taxon>Micromonosporaceae</taxon>
        <taxon>Dactylosporangium</taxon>
    </lineage>
</organism>
<dbReference type="Proteomes" id="UP001059617">
    <property type="component" value="Chromosome"/>
</dbReference>
<feature type="transmembrane region" description="Helical" evidence="1">
    <location>
        <begin position="609"/>
        <end position="627"/>
    </location>
</feature>
<gene>
    <name evidence="2" type="ORF">Dfulv_33085</name>
</gene>
<reference evidence="2" key="1">
    <citation type="submission" date="2021-04" db="EMBL/GenBank/DDBJ databases">
        <authorList>
            <person name="Hartkoorn R.C."/>
            <person name="Beaudoing E."/>
            <person name="Hot D."/>
        </authorList>
    </citation>
    <scope>NUCLEOTIDE SEQUENCE</scope>
    <source>
        <strain evidence="2">NRRL B-16292</strain>
    </source>
</reference>
<evidence type="ECO:0008006" key="4">
    <source>
        <dbReference type="Google" id="ProtNLM"/>
    </source>
</evidence>
<keyword evidence="1" id="KW-0472">Membrane</keyword>
<feature type="transmembrane region" description="Helical" evidence="1">
    <location>
        <begin position="532"/>
        <end position="550"/>
    </location>
</feature>
<name>A0ABY5VS00_9ACTN</name>
<accession>A0ABY5VS00</accession>
<reference evidence="2" key="2">
    <citation type="submission" date="2022-09" db="EMBL/GenBank/DDBJ databases">
        <title>Biosynthetic gene clusters of Dactylosporangioum fulvum.</title>
        <authorList>
            <person name="Caradec T."/>
        </authorList>
    </citation>
    <scope>NUCLEOTIDE SEQUENCE</scope>
    <source>
        <strain evidence="2">NRRL B-16292</strain>
    </source>
</reference>
<feature type="transmembrane region" description="Helical" evidence="1">
    <location>
        <begin position="158"/>
        <end position="178"/>
    </location>
</feature>
<feature type="transmembrane region" description="Helical" evidence="1">
    <location>
        <begin position="323"/>
        <end position="345"/>
    </location>
</feature>
<protein>
    <recommendedName>
        <fullName evidence="4">Integral membrane protein</fullName>
    </recommendedName>
</protein>
<dbReference type="RefSeq" id="WP_259857735.1">
    <property type="nucleotide sequence ID" value="NZ_BAAAST010000138.1"/>
</dbReference>
<sequence length="641" mass="66253">MGVLTRFTRGCLRLAARRWPAELRDDLSRDWLAELAVLEGSPGAAWRRFTFVVSLAAHPLAYDEDGVPRSRWEWWRAPGPALRAFVGLLLAGGFAVGVWTAARVLLHLLLLDDIGVEDELRNSLLVGAVATTLASGYAAVAGWWLGNRAAAGTHHARIRGQAGLAIGALGIVLVYAGASDNRLARAGLGSFAIMVAVWALATFAVVIVTSRRVAAGQVRQSWGCALAGAPLAAVLAPIPLEAFTDDVAPVPWRIAQTACRLLPLTVCAVSFGWAAARARPAGAAWIGPAVVPSAGAVPPAGPAELPVPAGAAVRTWWLTTAQVTVAMAAAGAAVLWAIGLVLLQPLSEPAAGSLGENNTYWARELRWAAIVAVVLAVVVCARARQRATREALLGGLVWLAVDLALDRAGLSHGTVPLAVVAAAVAVAGCYRGITDRSAPRRGGLLVVAAVAAVLSGVSVLTESPTDTEPALNPGSAAAGCALALVAIGAALSAAPRLSRVRCAVGCLGGAVAATAPWLLRDRYPQPTATRELLGLGFTVLPVLCVMVLAWRRPETPGQWLRWPAMVAGTLLVFPLVFLPAALALAVVNVGAVFTALAGNPPVNVSDTDMVGAMPAVLAGLVLGWLLVRGEPRSPHRDEASP</sequence>
<dbReference type="EMBL" id="CP073720">
    <property type="protein sequence ID" value="UWP79977.1"/>
    <property type="molecule type" value="Genomic_DNA"/>
</dbReference>
<feature type="transmembrane region" description="Helical" evidence="1">
    <location>
        <begin position="442"/>
        <end position="461"/>
    </location>
</feature>
<feature type="transmembrane region" description="Helical" evidence="1">
    <location>
        <begin position="221"/>
        <end position="240"/>
    </location>
</feature>
<evidence type="ECO:0000256" key="1">
    <source>
        <dbReference type="SAM" id="Phobius"/>
    </source>
</evidence>
<keyword evidence="3" id="KW-1185">Reference proteome</keyword>
<feature type="transmembrane region" description="Helical" evidence="1">
    <location>
        <begin position="500"/>
        <end position="520"/>
    </location>
</feature>
<proteinExistence type="predicted"/>
<feature type="transmembrane region" description="Helical" evidence="1">
    <location>
        <begin position="190"/>
        <end position="209"/>
    </location>
</feature>
<feature type="transmembrane region" description="Helical" evidence="1">
    <location>
        <begin position="571"/>
        <end position="597"/>
    </location>
</feature>
<feature type="transmembrane region" description="Helical" evidence="1">
    <location>
        <begin position="81"/>
        <end position="102"/>
    </location>
</feature>
<feature type="transmembrane region" description="Helical" evidence="1">
    <location>
        <begin position="415"/>
        <end position="433"/>
    </location>
</feature>
<evidence type="ECO:0000313" key="2">
    <source>
        <dbReference type="EMBL" id="UWP79977.1"/>
    </source>
</evidence>
<keyword evidence="1" id="KW-1133">Transmembrane helix</keyword>
<feature type="transmembrane region" description="Helical" evidence="1">
    <location>
        <begin position="252"/>
        <end position="276"/>
    </location>
</feature>
<feature type="transmembrane region" description="Helical" evidence="1">
    <location>
        <begin position="122"/>
        <end position="146"/>
    </location>
</feature>
<keyword evidence="1" id="KW-0812">Transmembrane</keyword>
<evidence type="ECO:0000313" key="3">
    <source>
        <dbReference type="Proteomes" id="UP001059617"/>
    </source>
</evidence>
<feature type="transmembrane region" description="Helical" evidence="1">
    <location>
        <begin position="473"/>
        <end position="493"/>
    </location>
</feature>